<evidence type="ECO:0000256" key="1">
    <source>
        <dbReference type="SAM" id="MobiDB-lite"/>
    </source>
</evidence>
<sequence>MGKFRRLWQKFFSSGLEVGEIEKRLFTLEERLRLLEDQCGQDRDGSESPPVIVERLCIDKLIVDKVELNNNIGSVEIKELGGALNIGANYGWGFSPPGNGPGEKSMYQSGNSEVKKRPAKGAEREQVARSNKKEKKRGSGTPDSEHEWKGESGSSHREDGTCRWESFPPAEPGNKKYPPHGAGPKYNIIFKELKTETRK</sequence>
<reference evidence="2 3" key="1">
    <citation type="submission" date="2012-01" db="EMBL/GenBank/DDBJ databases">
        <title>Complete sequence of Desulfotomaculum gibsoniae DSM 7213.</title>
        <authorList>
            <consortium name="US DOE Joint Genome Institute"/>
            <person name="Lucas S."/>
            <person name="Han J."/>
            <person name="Lapidus A."/>
            <person name="Cheng J.-F."/>
            <person name="Goodwin L."/>
            <person name="Pitluck S."/>
            <person name="Peters L."/>
            <person name="Ovchinnikova G."/>
            <person name="Teshima H."/>
            <person name="Detter J.C."/>
            <person name="Han C."/>
            <person name="Tapia R."/>
            <person name="Land M."/>
            <person name="Hauser L."/>
            <person name="Kyrpides N."/>
            <person name="Ivanova N."/>
            <person name="Pagani I."/>
            <person name="Parshina S."/>
            <person name="Plugge C."/>
            <person name="Muyzer G."/>
            <person name="Kuever J."/>
            <person name="Ivanova A."/>
            <person name="Nazina T."/>
            <person name="Klenk H.-P."/>
            <person name="Brambilla E."/>
            <person name="Spring S."/>
            <person name="Stams A.F."/>
            <person name="Woyke T."/>
        </authorList>
    </citation>
    <scope>NUCLEOTIDE SEQUENCE [LARGE SCALE GENOMIC DNA]</scope>
    <source>
        <strain evidence="2 3">DSM 7213</strain>
    </source>
</reference>
<dbReference type="eggNOG" id="ENOG5033HQY">
    <property type="taxonomic scope" value="Bacteria"/>
</dbReference>
<organism evidence="2 3">
    <name type="scientific">Desulfoscipio gibsoniae DSM 7213</name>
    <dbReference type="NCBI Taxonomy" id="767817"/>
    <lineage>
        <taxon>Bacteria</taxon>
        <taxon>Bacillati</taxon>
        <taxon>Bacillota</taxon>
        <taxon>Clostridia</taxon>
        <taxon>Eubacteriales</taxon>
        <taxon>Desulfallaceae</taxon>
        <taxon>Desulfoscipio</taxon>
    </lineage>
</organism>
<evidence type="ECO:0000313" key="2">
    <source>
        <dbReference type="EMBL" id="AGL02356.1"/>
    </source>
</evidence>
<proteinExistence type="predicted"/>
<dbReference type="EMBL" id="CP003273">
    <property type="protein sequence ID" value="AGL02356.1"/>
    <property type="molecule type" value="Genomic_DNA"/>
</dbReference>
<keyword evidence="3" id="KW-1185">Reference proteome</keyword>
<feature type="compositionally biased region" description="Basic and acidic residues" evidence="1">
    <location>
        <begin position="143"/>
        <end position="162"/>
    </location>
</feature>
<dbReference type="KEGG" id="dgi:Desgi_2969"/>
<evidence type="ECO:0000313" key="3">
    <source>
        <dbReference type="Proteomes" id="UP000013520"/>
    </source>
</evidence>
<dbReference type="HOGENOM" id="CLU_1370255_0_0_9"/>
<protein>
    <submittedName>
        <fullName evidence="2">Uncharacterized protein</fullName>
    </submittedName>
</protein>
<dbReference type="Proteomes" id="UP000013520">
    <property type="component" value="Chromosome"/>
</dbReference>
<dbReference type="AlphaFoldDB" id="R4KRX8"/>
<feature type="compositionally biased region" description="Basic and acidic residues" evidence="1">
    <location>
        <begin position="113"/>
        <end position="127"/>
    </location>
</feature>
<gene>
    <name evidence="2" type="ORF">Desgi_2969</name>
</gene>
<accession>R4KRX8</accession>
<name>R4KRX8_9FIRM</name>
<feature type="region of interest" description="Disordered" evidence="1">
    <location>
        <begin position="97"/>
        <end position="199"/>
    </location>
</feature>